<dbReference type="PANTHER" id="PTHR43775:SF7">
    <property type="entry name" value="FATTY ACID SYNTHASE"/>
    <property type="match status" value="1"/>
</dbReference>
<evidence type="ECO:0000256" key="13">
    <source>
        <dbReference type="ARBA" id="ARBA00044883"/>
    </source>
</evidence>
<feature type="non-terminal residue" evidence="15">
    <location>
        <position position="251"/>
    </location>
</feature>
<accession>A0AAV4I687</accession>
<dbReference type="InterPro" id="IPR016039">
    <property type="entry name" value="Thiolase-like"/>
</dbReference>
<evidence type="ECO:0000313" key="16">
    <source>
        <dbReference type="Proteomes" id="UP000762676"/>
    </source>
</evidence>
<keyword evidence="4" id="KW-0444">Lipid biosynthesis</keyword>
<evidence type="ECO:0000256" key="5">
    <source>
        <dbReference type="ARBA" id="ARBA00022801"/>
    </source>
</evidence>
<dbReference type="InterPro" id="IPR050091">
    <property type="entry name" value="PKS_NRPS_Biosynth_Enz"/>
</dbReference>
<dbReference type="GO" id="GO:0006633">
    <property type="term" value="P:fatty acid biosynthetic process"/>
    <property type="evidence" value="ECO:0007669"/>
    <property type="project" value="UniProtKB-KW"/>
</dbReference>
<evidence type="ECO:0000256" key="1">
    <source>
        <dbReference type="ARBA" id="ARBA00012873"/>
    </source>
</evidence>
<dbReference type="SUPFAM" id="SSF53901">
    <property type="entry name" value="Thiolase-like"/>
    <property type="match status" value="1"/>
</dbReference>
<dbReference type="PANTHER" id="PTHR43775">
    <property type="entry name" value="FATTY ACID SYNTHASE"/>
    <property type="match status" value="1"/>
</dbReference>
<gene>
    <name evidence="15" type="ORF">ElyMa_004681000</name>
</gene>
<dbReference type="EC" id="2.3.1.85" evidence="1"/>
<protein>
    <recommendedName>
        <fullName evidence="2">Fatty acid synthase</fullName>
        <ecNumber evidence="1">2.3.1.85</ecNumber>
    </recommendedName>
</protein>
<evidence type="ECO:0000256" key="11">
    <source>
        <dbReference type="ARBA" id="ARBA00023160"/>
    </source>
</evidence>
<dbReference type="Pfam" id="PF00109">
    <property type="entry name" value="ketoacyl-synt"/>
    <property type="match status" value="1"/>
</dbReference>
<dbReference type="InterPro" id="IPR020841">
    <property type="entry name" value="PKS_Beta-ketoAc_synthase_dom"/>
</dbReference>
<evidence type="ECO:0000256" key="4">
    <source>
        <dbReference type="ARBA" id="ARBA00022516"/>
    </source>
</evidence>
<dbReference type="GO" id="GO:0016491">
    <property type="term" value="F:oxidoreductase activity"/>
    <property type="evidence" value="ECO:0007669"/>
    <property type="project" value="UniProtKB-KW"/>
</dbReference>
<evidence type="ECO:0000313" key="15">
    <source>
        <dbReference type="EMBL" id="GFS05410.1"/>
    </source>
</evidence>
<dbReference type="GO" id="GO:0004312">
    <property type="term" value="F:fatty acid synthase activity"/>
    <property type="evidence" value="ECO:0007669"/>
    <property type="project" value="UniProtKB-EC"/>
</dbReference>
<evidence type="ECO:0000256" key="9">
    <source>
        <dbReference type="ARBA" id="ARBA00023027"/>
    </source>
</evidence>
<evidence type="ECO:0000256" key="8">
    <source>
        <dbReference type="ARBA" id="ARBA00023002"/>
    </source>
</evidence>
<keyword evidence="3" id="KW-0596">Phosphopantetheine</keyword>
<dbReference type="PROSITE" id="PS52004">
    <property type="entry name" value="KS3_2"/>
    <property type="match status" value="1"/>
</dbReference>
<dbReference type="SMART" id="SM00825">
    <property type="entry name" value="PKS_KS"/>
    <property type="match status" value="1"/>
</dbReference>
<comment type="catalytic activity">
    <reaction evidence="13">
        <text>acetyl-CoA + n malonyl-CoA + 2n NADPH + 2n H(+) = a long-chain fatty acid + (n+1) CoA + n CO2 + 2n NADP(+).</text>
        <dbReference type="EC" id="2.3.1.85"/>
    </reaction>
</comment>
<evidence type="ECO:0000259" key="14">
    <source>
        <dbReference type="PROSITE" id="PS52004"/>
    </source>
</evidence>
<dbReference type="InterPro" id="IPR014031">
    <property type="entry name" value="Ketoacyl_synth_C"/>
</dbReference>
<evidence type="ECO:0000256" key="2">
    <source>
        <dbReference type="ARBA" id="ARBA00018769"/>
    </source>
</evidence>
<keyword evidence="7" id="KW-0521">NADP</keyword>
<organism evidence="15 16">
    <name type="scientific">Elysia marginata</name>
    <dbReference type="NCBI Taxonomy" id="1093978"/>
    <lineage>
        <taxon>Eukaryota</taxon>
        <taxon>Metazoa</taxon>
        <taxon>Spiralia</taxon>
        <taxon>Lophotrochozoa</taxon>
        <taxon>Mollusca</taxon>
        <taxon>Gastropoda</taxon>
        <taxon>Heterobranchia</taxon>
        <taxon>Euthyneura</taxon>
        <taxon>Panpulmonata</taxon>
        <taxon>Sacoglossa</taxon>
        <taxon>Placobranchoidea</taxon>
        <taxon>Plakobranchidae</taxon>
        <taxon>Elysia</taxon>
    </lineage>
</organism>
<reference evidence="15 16" key="1">
    <citation type="journal article" date="2021" name="Elife">
        <title>Chloroplast acquisition without the gene transfer in kleptoplastic sea slugs, Plakobranchus ocellatus.</title>
        <authorList>
            <person name="Maeda T."/>
            <person name="Takahashi S."/>
            <person name="Yoshida T."/>
            <person name="Shimamura S."/>
            <person name="Takaki Y."/>
            <person name="Nagai Y."/>
            <person name="Toyoda A."/>
            <person name="Suzuki Y."/>
            <person name="Arimoto A."/>
            <person name="Ishii H."/>
            <person name="Satoh N."/>
            <person name="Nishiyama T."/>
            <person name="Hasebe M."/>
            <person name="Maruyama T."/>
            <person name="Minagawa J."/>
            <person name="Obokata J."/>
            <person name="Shigenobu S."/>
        </authorList>
    </citation>
    <scope>NUCLEOTIDE SEQUENCE [LARGE SCALE GENOMIC DNA]</scope>
</reference>
<name>A0AAV4I687_9GAST</name>
<evidence type="ECO:0000256" key="12">
    <source>
        <dbReference type="ARBA" id="ARBA00023268"/>
    </source>
</evidence>
<keyword evidence="16" id="KW-1185">Reference proteome</keyword>
<keyword evidence="5" id="KW-0378">Hydrolase</keyword>
<evidence type="ECO:0000256" key="10">
    <source>
        <dbReference type="ARBA" id="ARBA00023098"/>
    </source>
</evidence>
<keyword evidence="12" id="KW-0511">Multifunctional enzyme</keyword>
<dbReference type="EMBL" id="BMAT01009385">
    <property type="protein sequence ID" value="GFS05410.1"/>
    <property type="molecule type" value="Genomic_DNA"/>
</dbReference>
<proteinExistence type="predicted"/>
<keyword evidence="10" id="KW-0443">Lipid metabolism</keyword>
<dbReference type="InterPro" id="IPR014030">
    <property type="entry name" value="Ketoacyl_synth_N"/>
</dbReference>
<keyword evidence="9" id="KW-0520">NAD</keyword>
<dbReference type="CDD" id="cd00833">
    <property type="entry name" value="PKS"/>
    <property type="match status" value="1"/>
</dbReference>
<dbReference type="AlphaFoldDB" id="A0AAV4I687"/>
<dbReference type="Proteomes" id="UP000762676">
    <property type="component" value="Unassembled WGS sequence"/>
</dbReference>
<evidence type="ECO:0000256" key="3">
    <source>
        <dbReference type="ARBA" id="ARBA00022450"/>
    </source>
</evidence>
<dbReference type="Pfam" id="PF02801">
    <property type="entry name" value="Ketoacyl-synt_C"/>
    <property type="match status" value="1"/>
</dbReference>
<keyword evidence="8" id="KW-0560">Oxidoreductase</keyword>
<evidence type="ECO:0000256" key="6">
    <source>
        <dbReference type="ARBA" id="ARBA00022832"/>
    </source>
</evidence>
<dbReference type="Gene3D" id="3.40.47.10">
    <property type="match status" value="2"/>
</dbReference>
<comment type="caution">
    <text evidence="15">The sequence shown here is derived from an EMBL/GenBank/DDBJ whole genome shotgun (WGS) entry which is preliminary data.</text>
</comment>
<keyword evidence="6" id="KW-0276">Fatty acid metabolism</keyword>
<sequence>MFPNWISFFFDLRGPSTAYNTACSTGLVCLEAAERHLRMGVIDNAVVGGCNFTYRPSTSRLFMSMNFLGSTGCRAFDVSGRSSSSSSNNNSSSSGSSSTVVVVVVVVVVVDHNFFTNVSLHLITFTFSRLCSVGDGFVRAEVASVILLKKAATAKRMYGTLVGSMLNNDGFQTNGILYPNSLAQEQLMADIYPSLKVDPKDLKFFECHGTGTQAGDPNETRAICNAVCKHRKEPLLIGSVKTNLGHGETAS</sequence>
<dbReference type="GO" id="GO:0016787">
    <property type="term" value="F:hydrolase activity"/>
    <property type="evidence" value="ECO:0007669"/>
    <property type="project" value="UniProtKB-KW"/>
</dbReference>
<feature type="domain" description="Ketosynthase family 3 (KS3)" evidence="14">
    <location>
        <begin position="1"/>
        <end position="251"/>
    </location>
</feature>
<evidence type="ECO:0000256" key="7">
    <source>
        <dbReference type="ARBA" id="ARBA00022857"/>
    </source>
</evidence>
<keyword evidence="11" id="KW-0275">Fatty acid biosynthesis</keyword>